<dbReference type="InterPro" id="IPR009028">
    <property type="entry name" value="Coatomer/calthrin_app_sub_C"/>
</dbReference>
<protein>
    <recommendedName>
        <fullName evidence="15">AP-2 complex subunit alpha</fullName>
    </recommendedName>
</protein>
<dbReference type="Pfam" id="PF02296">
    <property type="entry name" value="Alpha_adaptin_C"/>
    <property type="match status" value="1"/>
</dbReference>
<evidence type="ECO:0000313" key="14">
    <source>
        <dbReference type="Proteomes" id="UP000245591"/>
    </source>
</evidence>
<evidence type="ECO:0000256" key="8">
    <source>
        <dbReference type="SAM" id="Coils"/>
    </source>
</evidence>
<dbReference type="SUPFAM" id="SSF48371">
    <property type="entry name" value="ARM repeat"/>
    <property type="match status" value="1"/>
</dbReference>
<evidence type="ECO:0000256" key="3">
    <source>
        <dbReference type="ARBA" id="ARBA00022448"/>
    </source>
</evidence>
<evidence type="ECO:0000256" key="4">
    <source>
        <dbReference type="ARBA" id="ARBA00022692"/>
    </source>
</evidence>
<dbReference type="Gene3D" id="1.25.10.10">
    <property type="entry name" value="Leucine-rich Repeat Variant"/>
    <property type="match status" value="1"/>
</dbReference>
<name>A0A2U1JE53_SMIAN</name>
<evidence type="ECO:0000256" key="2">
    <source>
        <dbReference type="ARBA" id="ARBA00004308"/>
    </source>
</evidence>
<feature type="transmembrane region" description="Helical" evidence="10">
    <location>
        <begin position="998"/>
        <end position="1020"/>
    </location>
</feature>
<evidence type="ECO:0000256" key="6">
    <source>
        <dbReference type="ARBA" id="ARBA00022989"/>
    </source>
</evidence>
<dbReference type="EMBL" id="MBFU01000020">
    <property type="protein sequence ID" value="PWA03372.1"/>
    <property type="molecule type" value="Genomic_DNA"/>
</dbReference>
<reference evidence="13 14" key="1">
    <citation type="journal article" date="2018" name="MBio">
        <title>Comparative Genomics Reveals the Core Gene Toolbox for the Fungus-Insect Symbiosis.</title>
        <authorList>
            <person name="Wang Y."/>
            <person name="Stata M."/>
            <person name="Wang W."/>
            <person name="Stajich J.E."/>
            <person name="White M.M."/>
            <person name="Moncalvo J.M."/>
        </authorList>
    </citation>
    <scope>NUCLEOTIDE SEQUENCE [LARGE SCALE GENOMIC DNA]</scope>
    <source>
        <strain evidence="13 14">AUS-126-30</strain>
    </source>
</reference>
<dbReference type="InterPro" id="IPR011989">
    <property type="entry name" value="ARM-like"/>
</dbReference>
<organism evidence="13 14">
    <name type="scientific">Smittium angustum</name>
    <dbReference type="NCBI Taxonomy" id="133377"/>
    <lineage>
        <taxon>Eukaryota</taxon>
        <taxon>Fungi</taxon>
        <taxon>Fungi incertae sedis</taxon>
        <taxon>Zoopagomycota</taxon>
        <taxon>Kickxellomycotina</taxon>
        <taxon>Harpellomycetes</taxon>
        <taxon>Harpellales</taxon>
        <taxon>Legeriomycetaceae</taxon>
        <taxon>Smittium</taxon>
    </lineage>
</organism>
<dbReference type="Gene3D" id="3.30.310.10">
    <property type="entry name" value="TATA-Binding Protein"/>
    <property type="match status" value="1"/>
</dbReference>
<keyword evidence="6 10" id="KW-1133">Transmembrane helix</keyword>
<dbReference type="SUPFAM" id="SSF55711">
    <property type="entry name" value="Subdomain of clathrin and coatomer appendage domain"/>
    <property type="match status" value="1"/>
</dbReference>
<evidence type="ECO:0000256" key="1">
    <source>
        <dbReference type="ARBA" id="ARBA00004141"/>
    </source>
</evidence>
<dbReference type="Pfam" id="PF01602">
    <property type="entry name" value="Adaptin_N"/>
    <property type="match status" value="1"/>
</dbReference>
<evidence type="ECO:0000256" key="9">
    <source>
        <dbReference type="SAM" id="MobiDB-lite"/>
    </source>
</evidence>
<keyword evidence="3" id="KW-0813">Transport</keyword>
<dbReference type="GO" id="GO:0006886">
    <property type="term" value="P:intracellular protein transport"/>
    <property type="evidence" value="ECO:0007669"/>
    <property type="project" value="InterPro"/>
</dbReference>
<dbReference type="InterPro" id="IPR003164">
    <property type="entry name" value="Clathrin_a-adaptin_app_sub_C"/>
</dbReference>
<feature type="region of interest" description="Disordered" evidence="9">
    <location>
        <begin position="1197"/>
        <end position="1245"/>
    </location>
</feature>
<dbReference type="GO" id="GO:0030131">
    <property type="term" value="C:clathrin adaptor complex"/>
    <property type="evidence" value="ECO:0007669"/>
    <property type="project" value="InterPro"/>
</dbReference>
<dbReference type="SMART" id="SM01417">
    <property type="entry name" value="Solute_trans_a"/>
    <property type="match status" value="1"/>
</dbReference>
<dbReference type="Gene3D" id="2.60.40.1230">
    <property type="match status" value="1"/>
</dbReference>
<feature type="coiled-coil region" evidence="8">
    <location>
        <begin position="16"/>
        <end position="43"/>
    </location>
</feature>
<keyword evidence="7 10" id="KW-0472">Membrane</keyword>
<feature type="domain" description="Clathrin adaptor alpha-adaptin appendage C-terminal subdomain" evidence="12">
    <location>
        <begin position="811"/>
        <end position="842"/>
    </location>
</feature>
<dbReference type="InterPro" id="IPR005178">
    <property type="entry name" value="Ostalpha/TMEM184C"/>
</dbReference>
<feature type="compositionally biased region" description="Polar residues" evidence="9">
    <location>
        <begin position="1205"/>
        <end position="1238"/>
    </location>
</feature>
<dbReference type="InterPro" id="IPR012295">
    <property type="entry name" value="TBP_dom_sf"/>
</dbReference>
<evidence type="ECO:0008006" key="15">
    <source>
        <dbReference type="Google" id="ProtNLM"/>
    </source>
</evidence>
<evidence type="ECO:0000256" key="5">
    <source>
        <dbReference type="ARBA" id="ARBA00022927"/>
    </source>
</evidence>
<evidence type="ECO:0000259" key="12">
    <source>
        <dbReference type="Pfam" id="PF02296"/>
    </source>
</evidence>
<keyword evidence="5" id="KW-0653">Protein transport</keyword>
<comment type="caution">
    <text evidence="13">The sequence shown here is derived from an EMBL/GenBank/DDBJ whole genome shotgun (WGS) entry which is preliminary data.</text>
</comment>
<keyword evidence="4 10" id="KW-0812">Transmembrane</keyword>
<dbReference type="InterPro" id="IPR050840">
    <property type="entry name" value="Adaptor_Complx_Large_Subunit"/>
</dbReference>
<proteinExistence type="predicted"/>
<evidence type="ECO:0000256" key="10">
    <source>
        <dbReference type="SAM" id="Phobius"/>
    </source>
</evidence>
<dbReference type="InterPro" id="IPR016024">
    <property type="entry name" value="ARM-type_fold"/>
</dbReference>
<feature type="domain" description="Clathrin/coatomer adaptor adaptin-like N-terminal" evidence="11">
    <location>
        <begin position="24"/>
        <end position="575"/>
    </location>
</feature>
<keyword evidence="8" id="KW-0175">Coiled coil</keyword>
<dbReference type="GO" id="GO:0012505">
    <property type="term" value="C:endomembrane system"/>
    <property type="evidence" value="ECO:0007669"/>
    <property type="project" value="UniProtKB-SubCell"/>
</dbReference>
<sequence length="1478" mass="165649">MSMRGLNTFISELRKCKTDEEELKRINKELANIRSNFKDKNLNGYNRKKYVSKLIFMTLAGYDIDFGHQQIVDLITSPKYSEKRIGYLGFSVILSNEPNQDKAVVNGVLSDLGKSSEINSCLALHAIPLLDSENVAHMVSESIYNYILTQSTHFYLKKKAALCLAMLARKYPNIIISRLWCEQIIDYISYPHLGVAISIASLVLVLIQQKPEWCDSAIEISITKLEKFNIENECPDEYSYYRTAAPWLQIKLLKMLQYFDPPTDDEVVSRIQSIVKNILQTCITIKGTVQSHNIRHALAIEAINLAIHLERSDSLNSQCVNILSSFITSRDSNIRYIGLDTIAHLAVSFQNLGVFQSYRNIFFSALKSRDLSIQLRVLDLLFTICNVENAKEIVKNLMLLFPIAKSELKDELATKIALLTERYATEYTWYVDVMFNLITIAGDNMDDNVWHQVVNVILKNEELHIYGVRLALTNLHEENIHKNATKTYLYLLGELGHLVALEPSCEPENQLSTVLGTIGNSDSSVRGIAATTIAKMIPMFPEIKQSCIKALHKIGDIFDNELQQRVSEYIAIAELDDLDLMKAVFEQVPPTQESQSVLVDKLLRKKSKLGDRRTWIAGKRFIDENSINNRMTVNLSDKASPEPGLLRRNTLLNGTKTTVNSKASFSFAPNSNYEYLLWNTSGPLYKDSEISVEISYNAHPPNISVVTSVTNISSEMITEFEIFIKPQKTNGAEQVPTDKLSDGLEEIFGEDYDPVLYSNLTLLPNLAVKRSFELRCSKYFEIPPSFVLKYNSANQTVKTIDIPLPISFIHFIEPVELSKDDFFTRWKQLVGPPYELQTVFAPRINIWKKYKSKIFISNGNSPIGSYPVSPVLSDNGTSSSQINQNGSGYFTKNLEGSNNQSENNLLGTNSPFADQSIDVQNPPNSKNPVGISTEGTGNVNGSLVSLDSDPLVNLTKYVSHVFERLGFCEVSGADSDGLNFVGVGIATTGDSGRFYESAILLCGICALSATIFSLISIFIHIKNYTMPGLQKWVVRILLMVPVYAICSWLSMIYQNMSHLFDAIRDVYEYINVIIFACCDVFFNGNRPGSLETTAEIFVSSFGLFSENKSSNNLAVLFQNGLICVEMVFAAVGHYIYFSYKEYTPPNSKTAGRMRLYYAFLDSFGLGDVIMDIKESWSGSQYTYGHFEPKIQINELDVPKPARIPSKTNKNKNFSGKNKQNKDTSSGNSDSFLEANDQQAPMGLNREAYGGSKTSVFLENQELINSDNGDILNGNYNTKLGDESSPGECSNRSSGVYNDGSFGLVQGKPKVSNFVSHKRLKAGMRYTKGGEQTYWIDKNSIVTGDSGKSAPLTGKQENRFSGTNLDYDFDRENRGNGMILGLFSREPQGLRSVDNEPNIHTYTHLPPFHASQGDTGELDFEAEALGEYHEFEREINNLYFEAKQVHSDINYPVLDLDGGIPPSYHFTEFGNSRGYGSIA</sequence>
<dbReference type="GO" id="GO:0016192">
    <property type="term" value="P:vesicle-mediated transport"/>
    <property type="evidence" value="ECO:0007669"/>
    <property type="project" value="InterPro"/>
</dbReference>
<gene>
    <name evidence="13" type="ORF">BB558_000473</name>
</gene>
<evidence type="ECO:0000259" key="11">
    <source>
        <dbReference type="Pfam" id="PF01602"/>
    </source>
</evidence>
<feature type="transmembrane region" description="Helical" evidence="10">
    <location>
        <begin position="1032"/>
        <end position="1054"/>
    </location>
</feature>
<evidence type="ECO:0000313" key="13">
    <source>
        <dbReference type="EMBL" id="PWA03372.1"/>
    </source>
</evidence>
<dbReference type="PANTHER" id="PTHR22780">
    <property type="entry name" value="ADAPTIN, ALPHA/GAMMA/EPSILON"/>
    <property type="match status" value="1"/>
</dbReference>
<dbReference type="Pfam" id="PF03619">
    <property type="entry name" value="Solute_trans_a"/>
    <property type="match status" value="2"/>
</dbReference>
<dbReference type="Proteomes" id="UP000245591">
    <property type="component" value="Unassembled WGS sequence"/>
</dbReference>
<comment type="subcellular location">
    <subcellularLocation>
        <location evidence="2">Endomembrane system</location>
    </subcellularLocation>
    <subcellularLocation>
        <location evidence="1">Membrane</location>
        <topology evidence="1">Multi-pass membrane protein</topology>
    </subcellularLocation>
</comment>
<accession>A0A2U1JE53</accession>
<evidence type="ECO:0000256" key="7">
    <source>
        <dbReference type="ARBA" id="ARBA00023136"/>
    </source>
</evidence>
<keyword evidence="14" id="KW-1185">Reference proteome</keyword>
<dbReference type="InterPro" id="IPR002553">
    <property type="entry name" value="Clathrin/coatomer_adapt-like_N"/>
</dbReference>